<evidence type="ECO:0000256" key="1">
    <source>
        <dbReference type="ARBA" id="ARBA00001974"/>
    </source>
</evidence>
<dbReference type="Gene3D" id="2.40.30.10">
    <property type="entry name" value="Translation factors"/>
    <property type="match status" value="1"/>
</dbReference>
<evidence type="ECO:0000313" key="10">
    <source>
        <dbReference type="EMBL" id="NEM91444.1"/>
    </source>
</evidence>
<dbReference type="Gene3D" id="3.40.50.80">
    <property type="entry name" value="Nucleotide-binding domain of ferredoxin-NADP reductase (FNR) module"/>
    <property type="match status" value="1"/>
</dbReference>
<dbReference type="PROSITE" id="PS51384">
    <property type="entry name" value="FAD_FR"/>
    <property type="match status" value="1"/>
</dbReference>
<name>A0A7C9TRP0_9MICO</name>
<dbReference type="InterPro" id="IPR039261">
    <property type="entry name" value="FNR_nucleotide-bd"/>
</dbReference>
<dbReference type="InterPro" id="IPR001433">
    <property type="entry name" value="OxRdtase_FAD/NAD-bd"/>
</dbReference>
<evidence type="ECO:0000259" key="8">
    <source>
        <dbReference type="PROSITE" id="PS51085"/>
    </source>
</evidence>
<dbReference type="GO" id="GO:0046872">
    <property type="term" value="F:metal ion binding"/>
    <property type="evidence" value="ECO:0007669"/>
    <property type="project" value="UniProtKB-KW"/>
</dbReference>
<feature type="domain" description="FAD-binding FR-type" evidence="9">
    <location>
        <begin position="6"/>
        <end position="106"/>
    </location>
</feature>
<keyword evidence="3" id="KW-0001">2Fe-2S</keyword>
<evidence type="ECO:0000256" key="2">
    <source>
        <dbReference type="ARBA" id="ARBA00022630"/>
    </source>
</evidence>
<evidence type="ECO:0000313" key="11">
    <source>
        <dbReference type="Proteomes" id="UP000479756"/>
    </source>
</evidence>
<dbReference type="Gene3D" id="3.10.20.30">
    <property type="match status" value="1"/>
</dbReference>
<dbReference type="SUPFAM" id="SSF52343">
    <property type="entry name" value="Ferredoxin reductase-like, C-terminal NADP-linked domain"/>
    <property type="match status" value="1"/>
</dbReference>
<evidence type="ECO:0000256" key="7">
    <source>
        <dbReference type="ARBA" id="ARBA00023014"/>
    </source>
</evidence>
<keyword evidence="6" id="KW-0408">Iron</keyword>
<dbReference type="InterPro" id="IPR001041">
    <property type="entry name" value="2Fe-2S_ferredoxin-type"/>
</dbReference>
<gene>
    <name evidence="10" type="ORF">G3T37_08740</name>
</gene>
<dbReference type="PROSITE" id="PS00197">
    <property type="entry name" value="2FE2S_FER_1"/>
    <property type="match status" value="1"/>
</dbReference>
<feature type="domain" description="2Fe-2S ferredoxin-type" evidence="8">
    <location>
        <begin position="231"/>
        <end position="316"/>
    </location>
</feature>
<evidence type="ECO:0000256" key="3">
    <source>
        <dbReference type="ARBA" id="ARBA00022714"/>
    </source>
</evidence>
<dbReference type="InterPro" id="IPR012675">
    <property type="entry name" value="Beta-grasp_dom_sf"/>
</dbReference>
<dbReference type="InterPro" id="IPR036010">
    <property type="entry name" value="2Fe-2S_ferredoxin-like_sf"/>
</dbReference>
<dbReference type="PANTHER" id="PTHR47354:SF1">
    <property type="entry name" value="CARNITINE MONOOXYGENASE REDUCTASE SUBUNIT"/>
    <property type="match status" value="1"/>
</dbReference>
<proteinExistence type="predicted"/>
<sequence>MSSSSDIERDVIVASTTRAADGVRLIELRHPYGLALPAWEPGAHIDVILPLGERQYSLVGEVGAPTWTIGVLRETDGRGGSAYLHDTVAEGARLRVRGPRNHFAFQPEEGRSYLFLAGGIGITPIRSMVAAAKAAGVDYLLAYAGRSRATMAFVGELEAGHPDRVAVYAADEGARLDLSRLFETLDPTTVVYCCGPTRLIDAVEAAAGGVELHLERFEAKHLGEPVLHEAFEVELAVSGETLTVPPERSILEVVEEAGVLVLSSCREGTCGTCETVVLEGEVDHRDSILSPQEQAAMDVMYICVSRAACPRLVLEL</sequence>
<comment type="cofactor">
    <cofactor evidence="1">
        <name>FAD</name>
        <dbReference type="ChEBI" id="CHEBI:57692"/>
    </cofactor>
</comment>
<dbReference type="CDD" id="cd06185">
    <property type="entry name" value="PDR_like"/>
    <property type="match status" value="1"/>
</dbReference>
<dbReference type="PROSITE" id="PS51085">
    <property type="entry name" value="2FE2S_FER_2"/>
    <property type="match status" value="1"/>
</dbReference>
<dbReference type="AlphaFoldDB" id="A0A7C9TRP0"/>
<keyword evidence="2" id="KW-0285">Flavoprotein</keyword>
<dbReference type="Pfam" id="PF00111">
    <property type="entry name" value="Fer2"/>
    <property type="match status" value="1"/>
</dbReference>
<keyword evidence="7" id="KW-0411">Iron-sulfur</keyword>
<dbReference type="GO" id="GO:0051537">
    <property type="term" value="F:2 iron, 2 sulfur cluster binding"/>
    <property type="evidence" value="ECO:0007669"/>
    <property type="project" value="UniProtKB-KW"/>
</dbReference>
<dbReference type="EMBL" id="JAAGWZ010000002">
    <property type="protein sequence ID" value="NEM91444.1"/>
    <property type="molecule type" value="Genomic_DNA"/>
</dbReference>
<dbReference type="InterPro" id="IPR006058">
    <property type="entry name" value="2Fe2S_fd_BS"/>
</dbReference>
<comment type="caution">
    <text evidence="10">The sequence shown here is derived from an EMBL/GenBank/DDBJ whole genome shotgun (WGS) entry which is preliminary data.</text>
</comment>
<dbReference type="PANTHER" id="PTHR47354">
    <property type="entry name" value="NADH OXIDOREDUCTASE HCR"/>
    <property type="match status" value="1"/>
</dbReference>
<evidence type="ECO:0000256" key="4">
    <source>
        <dbReference type="ARBA" id="ARBA00022723"/>
    </source>
</evidence>
<dbReference type="Pfam" id="PF00175">
    <property type="entry name" value="NAD_binding_1"/>
    <property type="match status" value="1"/>
</dbReference>
<keyword evidence="11" id="KW-1185">Reference proteome</keyword>
<reference evidence="10 11" key="1">
    <citation type="journal article" date="2014" name="Int. J. Syst. Evol. Microbiol.">
        <title>Description of Galbitalea soli gen. nov., sp. nov., and Frondihabitans sucicola sp. nov.</title>
        <authorList>
            <person name="Kim S.J."/>
            <person name="Lim J.M."/>
            <person name="Ahn J.H."/>
            <person name="Weon H.Y."/>
            <person name="Hamada M."/>
            <person name="Suzuki K."/>
            <person name="Ahn T.Y."/>
            <person name="Kwon S.W."/>
        </authorList>
    </citation>
    <scope>NUCLEOTIDE SEQUENCE [LARGE SCALE GENOMIC DNA]</scope>
    <source>
        <strain evidence="10 11">NBRC 108727</strain>
    </source>
</reference>
<organism evidence="10 11">
    <name type="scientific">Galbitalea soli</name>
    <dbReference type="NCBI Taxonomy" id="1268042"/>
    <lineage>
        <taxon>Bacteria</taxon>
        <taxon>Bacillati</taxon>
        <taxon>Actinomycetota</taxon>
        <taxon>Actinomycetes</taxon>
        <taxon>Micrococcales</taxon>
        <taxon>Microbacteriaceae</taxon>
        <taxon>Galbitalea</taxon>
    </lineage>
</organism>
<dbReference type="InterPro" id="IPR017927">
    <property type="entry name" value="FAD-bd_FR_type"/>
</dbReference>
<dbReference type="CDD" id="cd00207">
    <property type="entry name" value="fer2"/>
    <property type="match status" value="1"/>
</dbReference>
<keyword evidence="4" id="KW-0479">Metal-binding</keyword>
<dbReference type="SUPFAM" id="SSF54292">
    <property type="entry name" value="2Fe-2S ferredoxin-like"/>
    <property type="match status" value="1"/>
</dbReference>
<dbReference type="PRINTS" id="PR00409">
    <property type="entry name" value="PHDIOXRDTASE"/>
</dbReference>
<dbReference type="GO" id="GO:0016491">
    <property type="term" value="F:oxidoreductase activity"/>
    <property type="evidence" value="ECO:0007669"/>
    <property type="project" value="UniProtKB-KW"/>
</dbReference>
<dbReference type="Proteomes" id="UP000479756">
    <property type="component" value="Unassembled WGS sequence"/>
</dbReference>
<evidence type="ECO:0000259" key="9">
    <source>
        <dbReference type="PROSITE" id="PS51384"/>
    </source>
</evidence>
<keyword evidence="5" id="KW-0560">Oxidoreductase</keyword>
<evidence type="ECO:0000256" key="5">
    <source>
        <dbReference type="ARBA" id="ARBA00023002"/>
    </source>
</evidence>
<protein>
    <submittedName>
        <fullName evidence="10">Oxidoreductase</fullName>
    </submittedName>
</protein>
<dbReference type="RefSeq" id="WP_163473163.1">
    <property type="nucleotide sequence ID" value="NZ_JAAGWZ010000002.1"/>
</dbReference>
<dbReference type="InterPro" id="IPR050415">
    <property type="entry name" value="MRET"/>
</dbReference>
<dbReference type="InterPro" id="IPR017938">
    <property type="entry name" value="Riboflavin_synthase-like_b-brl"/>
</dbReference>
<accession>A0A7C9TRP0</accession>
<evidence type="ECO:0000256" key="6">
    <source>
        <dbReference type="ARBA" id="ARBA00023004"/>
    </source>
</evidence>
<dbReference type="SUPFAM" id="SSF63380">
    <property type="entry name" value="Riboflavin synthase domain-like"/>
    <property type="match status" value="1"/>
</dbReference>